<dbReference type="OrthoDB" id="6231at2"/>
<dbReference type="InterPro" id="IPR035965">
    <property type="entry name" value="PAS-like_dom_sf"/>
</dbReference>
<evidence type="ECO:0000313" key="5">
    <source>
        <dbReference type="EMBL" id="MRG92811.1"/>
    </source>
</evidence>
<feature type="domain" description="PAS" evidence="3">
    <location>
        <begin position="134"/>
        <end position="170"/>
    </location>
</feature>
<dbReference type="PANTHER" id="PTHR33745">
    <property type="entry name" value="RSBT ANTAGONIST PROTEIN RSBS-RELATED"/>
    <property type="match status" value="1"/>
</dbReference>
<dbReference type="PANTHER" id="PTHR33745:SF3">
    <property type="entry name" value="RSBT CO-ANTAGONIST PROTEIN RSBRC"/>
    <property type="match status" value="1"/>
</dbReference>
<protein>
    <submittedName>
        <fullName evidence="5">PAS domain S-box protein</fullName>
    </submittedName>
</protein>
<evidence type="ECO:0000313" key="6">
    <source>
        <dbReference type="Proteomes" id="UP000440224"/>
    </source>
</evidence>
<dbReference type="SMART" id="SM00091">
    <property type="entry name" value="PAS"/>
    <property type="match status" value="1"/>
</dbReference>
<evidence type="ECO:0000259" key="4">
    <source>
        <dbReference type="PROSITE" id="PS50801"/>
    </source>
</evidence>
<keyword evidence="6" id="KW-1185">Reference proteome</keyword>
<dbReference type="InterPro" id="IPR051932">
    <property type="entry name" value="Bact_StressResp_Reg"/>
</dbReference>
<reference evidence="5 6" key="1">
    <citation type="submission" date="2019-10" db="EMBL/GenBank/DDBJ databases">
        <title>A soil myxobacterium in the family Polyangiaceae.</title>
        <authorList>
            <person name="Li Y."/>
            <person name="Wang J."/>
        </authorList>
    </citation>
    <scope>NUCLEOTIDE SEQUENCE [LARGE SCALE GENOMIC DNA]</scope>
    <source>
        <strain evidence="5 6">DSM 14734</strain>
    </source>
</reference>
<dbReference type="RefSeq" id="WP_153819642.1">
    <property type="nucleotide sequence ID" value="NZ_WJIE01000003.1"/>
</dbReference>
<comment type="caution">
    <text evidence="5">The sequence shown here is derived from an EMBL/GenBank/DDBJ whole genome shotgun (WGS) entry which is preliminary data.</text>
</comment>
<dbReference type="NCBIfam" id="TIGR00229">
    <property type="entry name" value="sensory_box"/>
    <property type="match status" value="1"/>
</dbReference>
<dbReference type="AlphaFoldDB" id="A0A6N7PVH6"/>
<dbReference type="InterPro" id="IPR036513">
    <property type="entry name" value="STAS_dom_sf"/>
</dbReference>
<dbReference type="InterPro" id="IPR000014">
    <property type="entry name" value="PAS"/>
</dbReference>
<keyword evidence="2" id="KW-0175">Coiled coil</keyword>
<dbReference type="SUPFAM" id="SSF52091">
    <property type="entry name" value="SpoIIaa-like"/>
    <property type="match status" value="1"/>
</dbReference>
<feature type="domain" description="STAS" evidence="4">
    <location>
        <begin position="273"/>
        <end position="384"/>
    </location>
</feature>
<dbReference type="PROSITE" id="PS50801">
    <property type="entry name" value="STAS"/>
    <property type="match status" value="1"/>
</dbReference>
<feature type="coiled-coil region" evidence="2">
    <location>
        <begin position="247"/>
        <end position="274"/>
    </location>
</feature>
<dbReference type="InterPro" id="IPR002645">
    <property type="entry name" value="STAS_dom"/>
</dbReference>
<proteinExistence type="predicted"/>
<dbReference type="EMBL" id="WJIE01000003">
    <property type="protein sequence ID" value="MRG92811.1"/>
    <property type="molecule type" value="Genomic_DNA"/>
</dbReference>
<dbReference type="Gene3D" id="3.30.450.20">
    <property type="entry name" value="PAS domain"/>
    <property type="match status" value="1"/>
</dbReference>
<evidence type="ECO:0000256" key="2">
    <source>
        <dbReference type="SAM" id="Coils"/>
    </source>
</evidence>
<dbReference type="Pfam" id="PF13426">
    <property type="entry name" value="PAS_9"/>
    <property type="match status" value="1"/>
</dbReference>
<dbReference type="CDD" id="cd00130">
    <property type="entry name" value="PAS"/>
    <property type="match status" value="1"/>
</dbReference>
<sequence length="405" mass="43061">MIERRPGILARLERTSAEPASTEAEKDDTSSLREELAASFDAWIDATESLDPGALEAWVEHIGEAAEARGGDTRGVLRRLERAGQALLDAALEALEQGVPGADTGARRLVGAMNTAAAAFNRAFRAEAEEGARRATVLRAVTENAPDGIGIARADGTVVYANPAFCAMMGSEEASRGHFADFVHPDEHTKLAQMAEIAERTGNWEGCLRYQRADGTSFNAQLKAFRVRSEAGETIARCVLVRDATAEERAAAERRALEEEIQKAQAAALRELAAPLLPLAEGVLAMPLVGSLDASRTPRIIELMLEGITRTGAGHVIVDITGVPVVDAEVAESLVRAARAAELVGAEVVLTGVRGAVAKTLVDLDVDLGGMDTWSTLRAGVAHAIGHERQKRQMRRKGRGAGPSR</sequence>
<dbReference type="Gene3D" id="3.30.750.24">
    <property type="entry name" value="STAS domain"/>
    <property type="match status" value="1"/>
</dbReference>
<organism evidence="5 6">
    <name type="scientific">Polyangium spumosum</name>
    <dbReference type="NCBI Taxonomy" id="889282"/>
    <lineage>
        <taxon>Bacteria</taxon>
        <taxon>Pseudomonadati</taxon>
        <taxon>Myxococcota</taxon>
        <taxon>Polyangia</taxon>
        <taxon>Polyangiales</taxon>
        <taxon>Polyangiaceae</taxon>
        <taxon>Polyangium</taxon>
    </lineage>
</organism>
<dbReference type="CDD" id="cd07041">
    <property type="entry name" value="STAS_RsbR_RsbS_like"/>
    <property type="match status" value="1"/>
</dbReference>
<dbReference type="SUPFAM" id="SSF55785">
    <property type="entry name" value="PYP-like sensor domain (PAS domain)"/>
    <property type="match status" value="1"/>
</dbReference>
<dbReference type="Pfam" id="PF01740">
    <property type="entry name" value="STAS"/>
    <property type="match status" value="1"/>
</dbReference>
<dbReference type="PROSITE" id="PS50112">
    <property type="entry name" value="PAS"/>
    <property type="match status" value="1"/>
</dbReference>
<evidence type="ECO:0000259" key="3">
    <source>
        <dbReference type="PROSITE" id="PS50112"/>
    </source>
</evidence>
<keyword evidence="1" id="KW-0597">Phosphoprotein</keyword>
<gene>
    <name evidence="5" type="ORF">GF068_12850</name>
</gene>
<dbReference type="Proteomes" id="UP000440224">
    <property type="component" value="Unassembled WGS sequence"/>
</dbReference>
<name>A0A6N7PVH6_9BACT</name>
<evidence type="ECO:0000256" key="1">
    <source>
        <dbReference type="ARBA" id="ARBA00022553"/>
    </source>
</evidence>
<accession>A0A6N7PVH6</accession>